<feature type="non-terminal residue" evidence="1">
    <location>
        <position position="1"/>
    </location>
</feature>
<sequence>FVRAKRILILDFRCYPLGESLVNGARRVQVPIPHAFIPERFLNDDGSLKHNDRNTWLLDSVDVCVLGDISQMHPCGRSPVMAKSLAIFRILCPLDENGVEMPVEPRFSNGLAVECL</sequence>
<protein>
    <submittedName>
        <fullName evidence="1">Uncharacterized protein</fullName>
    </submittedName>
</protein>
<dbReference type="Proteomes" id="UP001194468">
    <property type="component" value="Unassembled WGS sequence"/>
</dbReference>
<reference evidence="1" key="1">
    <citation type="submission" date="2019-10" db="EMBL/GenBank/DDBJ databases">
        <authorList>
            <consortium name="DOE Joint Genome Institute"/>
            <person name="Kuo A."/>
            <person name="Miyauchi S."/>
            <person name="Kiss E."/>
            <person name="Drula E."/>
            <person name="Kohler A."/>
            <person name="Sanchez-Garcia M."/>
            <person name="Andreopoulos B."/>
            <person name="Barry K.W."/>
            <person name="Bonito G."/>
            <person name="Buee M."/>
            <person name="Carver A."/>
            <person name="Chen C."/>
            <person name="Cichocki N."/>
            <person name="Clum A."/>
            <person name="Culley D."/>
            <person name="Crous P.W."/>
            <person name="Fauchery L."/>
            <person name="Girlanda M."/>
            <person name="Hayes R."/>
            <person name="Keri Z."/>
            <person name="LaButti K."/>
            <person name="Lipzen A."/>
            <person name="Lombard V."/>
            <person name="Magnuson J."/>
            <person name="Maillard F."/>
            <person name="Morin E."/>
            <person name="Murat C."/>
            <person name="Nolan M."/>
            <person name="Ohm R."/>
            <person name="Pangilinan J."/>
            <person name="Pereira M."/>
            <person name="Perotto S."/>
            <person name="Peter M."/>
            <person name="Riley R."/>
            <person name="Sitrit Y."/>
            <person name="Stielow B."/>
            <person name="Szollosi G."/>
            <person name="Zifcakova L."/>
            <person name="Stursova M."/>
            <person name="Spatafora J.W."/>
            <person name="Tedersoo L."/>
            <person name="Vaario L.-M."/>
            <person name="Yamada A."/>
            <person name="Yan M."/>
            <person name="Wang P."/>
            <person name="Xu J."/>
            <person name="Bruns T."/>
            <person name="Baldrian P."/>
            <person name="Vilgalys R."/>
            <person name="Henrissat B."/>
            <person name="Grigoriev I.V."/>
            <person name="Hibbett D."/>
            <person name="Nagy L.G."/>
            <person name="Martin F.M."/>
        </authorList>
    </citation>
    <scope>NUCLEOTIDE SEQUENCE</scope>
    <source>
        <strain evidence="1">BED1</strain>
    </source>
</reference>
<accession>A0AAD4BA14</accession>
<evidence type="ECO:0000313" key="1">
    <source>
        <dbReference type="EMBL" id="KAF8415244.1"/>
    </source>
</evidence>
<dbReference type="AlphaFoldDB" id="A0AAD4BA14"/>
<keyword evidence="2" id="KW-1185">Reference proteome</keyword>
<dbReference type="EMBL" id="WHUW01000354">
    <property type="protein sequence ID" value="KAF8415244.1"/>
    <property type="molecule type" value="Genomic_DNA"/>
</dbReference>
<name>A0AAD4BA14_BOLED</name>
<comment type="caution">
    <text evidence="1">The sequence shown here is derived from an EMBL/GenBank/DDBJ whole genome shotgun (WGS) entry which is preliminary data.</text>
</comment>
<organism evidence="1 2">
    <name type="scientific">Boletus edulis BED1</name>
    <dbReference type="NCBI Taxonomy" id="1328754"/>
    <lineage>
        <taxon>Eukaryota</taxon>
        <taxon>Fungi</taxon>
        <taxon>Dikarya</taxon>
        <taxon>Basidiomycota</taxon>
        <taxon>Agaricomycotina</taxon>
        <taxon>Agaricomycetes</taxon>
        <taxon>Agaricomycetidae</taxon>
        <taxon>Boletales</taxon>
        <taxon>Boletineae</taxon>
        <taxon>Boletaceae</taxon>
        <taxon>Boletoideae</taxon>
        <taxon>Boletus</taxon>
    </lineage>
</organism>
<evidence type="ECO:0000313" key="2">
    <source>
        <dbReference type="Proteomes" id="UP001194468"/>
    </source>
</evidence>
<gene>
    <name evidence="1" type="ORF">L210DRAFT_2742492</name>
</gene>
<reference evidence="1" key="2">
    <citation type="journal article" date="2020" name="Nat. Commun.">
        <title>Large-scale genome sequencing of mycorrhizal fungi provides insights into the early evolution of symbiotic traits.</title>
        <authorList>
            <person name="Miyauchi S."/>
            <person name="Kiss E."/>
            <person name="Kuo A."/>
            <person name="Drula E."/>
            <person name="Kohler A."/>
            <person name="Sanchez-Garcia M."/>
            <person name="Morin E."/>
            <person name="Andreopoulos B."/>
            <person name="Barry K.W."/>
            <person name="Bonito G."/>
            <person name="Buee M."/>
            <person name="Carver A."/>
            <person name="Chen C."/>
            <person name="Cichocki N."/>
            <person name="Clum A."/>
            <person name="Culley D."/>
            <person name="Crous P.W."/>
            <person name="Fauchery L."/>
            <person name="Girlanda M."/>
            <person name="Hayes R.D."/>
            <person name="Keri Z."/>
            <person name="LaButti K."/>
            <person name="Lipzen A."/>
            <person name="Lombard V."/>
            <person name="Magnuson J."/>
            <person name="Maillard F."/>
            <person name="Murat C."/>
            <person name="Nolan M."/>
            <person name="Ohm R.A."/>
            <person name="Pangilinan J."/>
            <person name="Pereira M.F."/>
            <person name="Perotto S."/>
            <person name="Peter M."/>
            <person name="Pfister S."/>
            <person name="Riley R."/>
            <person name="Sitrit Y."/>
            <person name="Stielow J.B."/>
            <person name="Szollosi G."/>
            <person name="Zifcakova L."/>
            <person name="Stursova M."/>
            <person name="Spatafora J.W."/>
            <person name="Tedersoo L."/>
            <person name="Vaario L.M."/>
            <person name="Yamada A."/>
            <person name="Yan M."/>
            <person name="Wang P."/>
            <person name="Xu J."/>
            <person name="Bruns T."/>
            <person name="Baldrian P."/>
            <person name="Vilgalys R."/>
            <person name="Dunand C."/>
            <person name="Henrissat B."/>
            <person name="Grigoriev I.V."/>
            <person name="Hibbett D."/>
            <person name="Nagy L.G."/>
            <person name="Martin F.M."/>
        </authorList>
    </citation>
    <scope>NUCLEOTIDE SEQUENCE</scope>
    <source>
        <strain evidence="1">BED1</strain>
    </source>
</reference>
<proteinExistence type="predicted"/>